<evidence type="ECO:0008006" key="3">
    <source>
        <dbReference type="Google" id="ProtNLM"/>
    </source>
</evidence>
<dbReference type="Proteomes" id="UP000518300">
    <property type="component" value="Unassembled WGS sequence"/>
</dbReference>
<gene>
    <name evidence="1" type="ORF">HG543_17350</name>
</gene>
<comment type="caution">
    <text evidence="1">The sequence shown here is derived from an EMBL/GenBank/DDBJ whole genome shotgun (WGS) entry which is preliminary data.</text>
</comment>
<dbReference type="PROSITE" id="PS51257">
    <property type="entry name" value="PROKAR_LIPOPROTEIN"/>
    <property type="match status" value="1"/>
</dbReference>
<protein>
    <recommendedName>
        <fullName evidence="3">Lipoprotein</fullName>
    </recommendedName>
</protein>
<organism evidence="1 2">
    <name type="scientific">Pyxidicoccus fallax</name>
    <dbReference type="NCBI Taxonomy" id="394095"/>
    <lineage>
        <taxon>Bacteria</taxon>
        <taxon>Pseudomonadati</taxon>
        <taxon>Myxococcota</taxon>
        <taxon>Myxococcia</taxon>
        <taxon>Myxococcales</taxon>
        <taxon>Cystobacterineae</taxon>
        <taxon>Myxococcaceae</taxon>
        <taxon>Pyxidicoccus</taxon>
    </lineage>
</organism>
<reference evidence="1 2" key="1">
    <citation type="submission" date="2020-04" db="EMBL/GenBank/DDBJ databases">
        <title>Draft genome of Pyxidicoccus fallax type strain.</title>
        <authorList>
            <person name="Whitworth D.E."/>
        </authorList>
    </citation>
    <scope>NUCLEOTIDE SEQUENCE [LARGE SCALE GENOMIC DNA]</scope>
    <source>
        <strain evidence="1 2">DSM 14698</strain>
    </source>
</reference>
<dbReference type="EMBL" id="JABBJJ010000073">
    <property type="protein sequence ID" value="NMO16611.1"/>
    <property type="molecule type" value="Genomic_DNA"/>
</dbReference>
<dbReference type="RefSeq" id="WP_169345900.1">
    <property type="nucleotide sequence ID" value="NZ_JABBJJ010000073.1"/>
</dbReference>
<dbReference type="AlphaFoldDB" id="A0A848LHG3"/>
<proteinExistence type="predicted"/>
<name>A0A848LHG3_9BACT</name>
<accession>A0A848LHG3</accession>
<evidence type="ECO:0000313" key="1">
    <source>
        <dbReference type="EMBL" id="NMO16611.1"/>
    </source>
</evidence>
<keyword evidence="2" id="KW-1185">Reference proteome</keyword>
<sequence length="437" mass="46830">MRASSLTLPLLALLATGCKLMPEDSVFLYGDVRLPDGSPAGGSLIQVDRAQADLDDWNNPGDPDQRVWNYEPYTEVTAEASGGFTLETLAGDLRTEGYTREGFEVTVRHRFRVYPPLASDGSGVFAVLYFEGDVDLPTLRPWDWGLTVGDGLSLSFAAAPPAPETPPTATLGEAHVGSEHYVLHPTTPSPVLQLQGGAGLVWHQSPATSPWAPSAYVLEDFDAVEAQVRASSDGLWYFEPLGASSSGLDFRLEWRSPRAALPRGTLRPVSRGMTCSPAPVDRPCPFTDGRLEPVLAIPAGGTEDDAGVEALTFSLNAPTRLSRVVVRNLDTTMGYLGRLRVVVEGSVDGGAWVTLGNFLTVLWDTAKPSRGFPLPSMVSANDSPFGEGPIEPFTPHLFLDAPLMSELPVRLVRLRVTSEGGGTSGKLVKLGEVSLFE</sequence>
<evidence type="ECO:0000313" key="2">
    <source>
        <dbReference type="Proteomes" id="UP000518300"/>
    </source>
</evidence>